<dbReference type="InterPro" id="IPR024975">
    <property type="entry name" value="NOV_C"/>
</dbReference>
<protein>
    <recommendedName>
        <fullName evidence="2">Protein NO VEIN C-terminal domain-containing protein</fullName>
    </recommendedName>
</protein>
<evidence type="ECO:0000259" key="2">
    <source>
        <dbReference type="Pfam" id="PF13020"/>
    </source>
</evidence>
<organism evidence="3 4">
    <name type="scientific">Leptomonas seymouri</name>
    <dbReference type="NCBI Taxonomy" id="5684"/>
    <lineage>
        <taxon>Eukaryota</taxon>
        <taxon>Discoba</taxon>
        <taxon>Euglenozoa</taxon>
        <taxon>Kinetoplastea</taxon>
        <taxon>Metakinetoplastina</taxon>
        <taxon>Trypanosomatida</taxon>
        <taxon>Trypanosomatidae</taxon>
        <taxon>Leishmaniinae</taxon>
        <taxon>Leptomonas</taxon>
    </lineage>
</organism>
<dbReference type="OMA" id="CDHAWRC"/>
<evidence type="ECO:0000256" key="1">
    <source>
        <dbReference type="SAM" id="MobiDB-lite"/>
    </source>
</evidence>
<dbReference type="OrthoDB" id="1262810at2759"/>
<sequence>MQPAQDPDHAGLLLKVHQYVEAQQQEYAALSLEVQRQRGPCTLQELLQLVMAHLAQEVDLGVETTRACCGSLPFAIRDVPALAKVAALQMRLTSTVLSAVSTHPIITLYELEEWVCAMEGVDHFVELGLGVGLQVLPIVQQYFQLRASSVVFPVRTRDILHFLVNDPDAREVLLYGGGDARDLLNRFSHFYARTVLAAEPGADNRPPSAAAPPPPSPIHPPRGEVPRQRGANRRLQNVRQLGVHIQDYASFLACLAQDLAHCGGDARRCSASAMSERVRRRDQNEPLYARMVESFDAACAEMELVAAMRHTREAAALAASRIASATGDTDRVKDSSDSCAHSSSAAARGLKFKVSTLESEARLYTVPLTLWSNAALTEQPKGGVELHFRIGADEVPERTRLPSAATSNIKEATEIAELNSASTSGTTTGCASTAIEFNADGMASIAADRPPTPPPPPCSHGSTPGAGRRRRGAVVSDVASCAPADASPLSIFSVAALSEAAAQPPATTASCLLTSLLRPAGSLGIATAGAVAVAAPATEPNTSIEATAAESPGVEMPKQGDHSRSAAGVAALCVPTPLEQLVAYVHEDKCIKEGLPPAGTTVQATNERVDAGVQLLEHLSAGDTAPVALICDVWRSMRSAFLQQMTLLSAASTQGPGDPPQSLSCARRWRHRSFIPLFSPSARTSPGQGVPSTRGRLASLRQQLGTGDGGRSEGLQGGAAHSPPNSDGAREILYMASPAEVCWSTWLSTMSSSPSLSKRALLCCACLELHYPPELRQAFEELFHVRGPPTLAAWCTSARCLRRVCSPAMLTSGFAEDYLESLVCCVDAEVAARLLDAPEDADGRRISSSLKEDEPSLMVGARRQAEAALQTALDALGDVLETSPLQAALFPCDHAWRCGLDGLLFAPPRLCGYDGVLLSPADAPESRDAPPLRVLCFTTKEPSWGARAVLRYFGVHPLEEVMETRVCFHSTVNIQASGLLHDRIAAIVPYLQGFCRRRFPRWYAMAYPALLQRLRQLKVVLTAVGASAPRQLLRLHWDGRVYAYERAIRLEYVAAHNVVFGFAEDYAVPMLTEALLPLFTPLAMQSDEERLQLRDMVATLLGAVSSLQSSYEEFDASEAERRFLSQADEVLGAFAAAHHFEPFHPQQRAQQDAADGSDSTQRQRAGVMAELPFTLPTRPFGRYQAYFPPGTDALRQPRGPAPSSAHHGAQHQRQLSHCDASSLRRLTRADAAELSTAQRGLVSGGLRSSVQQRFGSDGRLRVTLQLPGSGGSTAVVTSNPAWSEFPLQLDVGSVVEACTGGGTLRRQAFEDGAEVVDEDSEGPTDKGEGFLTFQYHRRGPGRGIAATPMGSSDSGKPRKRLRSETAGNGAGQASLSAGWWLQPPASSAVAGSAGDTPDYAVEAERYVYQLLCTEYAEQMKQQGVRVIWVNEHTEAGSPFDILVVRPRSFVAVARGDGRGARGQPPGRAAGWDVVEFIEVKSTCTSNRQDFELSLSELLLAARFGSAFKVYRVFGASTDKLRRMRCAVYTDLVQMWYRAELTITSEVRVTPSK</sequence>
<keyword evidence="4" id="KW-1185">Reference proteome</keyword>
<accession>A0A0N1HW17</accession>
<evidence type="ECO:0000313" key="3">
    <source>
        <dbReference type="EMBL" id="KPI86123.1"/>
    </source>
</evidence>
<dbReference type="EMBL" id="LJSK01000147">
    <property type="protein sequence ID" value="KPI86123.1"/>
    <property type="molecule type" value="Genomic_DNA"/>
</dbReference>
<name>A0A0N1HW17_LEPSE</name>
<gene>
    <name evidence="3" type="ORF">ABL78_4815</name>
</gene>
<dbReference type="Proteomes" id="UP000038009">
    <property type="component" value="Unassembled WGS sequence"/>
</dbReference>
<feature type="region of interest" description="Disordered" evidence="1">
    <location>
        <begin position="703"/>
        <end position="727"/>
    </location>
</feature>
<reference evidence="3 4" key="1">
    <citation type="journal article" date="2015" name="PLoS Pathog.">
        <title>Leptomonas seymouri: Adaptations to the Dixenous Life Cycle Analyzed by Genome Sequencing, Transcriptome Profiling and Co-infection with Leishmania donovani.</title>
        <authorList>
            <person name="Kraeva N."/>
            <person name="Butenko A."/>
            <person name="Hlavacova J."/>
            <person name="Kostygov A."/>
            <person name="Myskova J."/>
            <person name="Grybchuk D."/>
            <person name="Lestinova T."/>
            <person name="Votypka J."/>
            <person name="Volf P."/>
            <person name="Opperdoes F."/>
            <person name="Flegontov P."/>
            <person name="Lukes J."/>
            <person name="Yurchenko V."/>
        </authorList>
    </citation>
    <scope>NUCLEOTIDE SEQUENCE [LARGE SCALE GENOMIC DNA]</scope>
    <source>
        <strain evidence="3 4">ATCC 30220</strain>
    </source>
</reference>
<feature type="compositionally biased region" description="Pro residues" evidence="1">
    <location>
        <begin position="209"/>
        <end position="220"/>
    </location>
</feature>
<dbReference type="VEuPathDB" id="TriTrypDB:Lsey_0147_0110"/>
<feature type="region of interest" description="Disordered" evidence="1">
    <location>
        <begin position="446"/>
        <end position="471"/>
    </location>
</feature>
<feature type="region of interest" description="Disordered" evidence="1">
    <location>
        <begin position="1182"/>
        <end position="1218"/>
    </location>
</feature>
<dbReference type="InterPro" id="IPR052957">
    <property type="entry name" value="Auxin_embryo_med"/>
</dbReference>
<feature type="region of interest" description="Disordered" evidence="1">
    <location>
        <begin position="1338"/>
        <end position="1374"/>
    </location>
</feature>
<comment type="caution">
    <text evidence="3">The sequence shown here is derived from an EMBL/GenBank/DDBJ whole genome shotgun (WGS) entry which is preliminary data.</text>
</comment>
<evidence type="ECO:0000313" key="4">
    <source>
        <dbReference type="Proteomes" id="UP000038009"/>
    </source>
</evidence>
<feature type="domain" description="Protein NO VEIN C-terminal" evidence="2">
    <location>
        <begin position="1403"/>
        <end position="1519"/>
    </location>
</feature>
<feature type="region of interest" description="Disordered" evidence="1">
    <location>
        <begin position="201"/>
        <end position="228"/>
    </location>
</feature>
<dbReference type="PANTHER" id="PTHR32387:SF0">
    <property type="entry name" value="PROTEIN NO VEIN"/>
    <property type="match status" value="1"/>
</dbReference>
<dbReference type="PANTHER" id="PTHR32387">
    <property type="entry name" value="WU:FJ29H11"/>
    <property type="match status" value="1"/>
</dbReference>
<dbReference type="Pfam" id="PF13020">
    <property type="entry name" value="NOV_C"/>
    <property type="match status" value="1"/>
</dbReference>
<proteinExistence type="predicted"/>